<dbReference type="PANTHER" id="PTHR46580">
    <property type="entry name" value="SENSOR KINASE-RELATED"/>
    <property type="match status" value="1"/>
</dbReference>
<dbReference type="RefSeq" id="WP_169350760.1">
    <property type="nucleotide sequence ID" value="NZ_JABBJJ010000334.1"/>
</dbReference>
<organism evidence="3 4">
    <name type="scientific">Pyxidicoccus fallax</name>
    <dbReference type="NCBI Taxonomy" id="394095"/>
    <lineage>
        <taxon>Bacteria</taxon>
        <taxon>Pseudomonadati</taxon>
        <taxon>Myxococcota</taxon>
        <taxon>Myxococcia</taxon>
        <taxon>Myxococcales</taxon>
        <taxon>Cystobacterineae</taxon>
        <taxon>Myxococcaceae</taxon>
        <taxon>Pyxidicoccus</taxon>
    </lineage>
</organism>
<dbReference type="EMBL" id="JABBJJ010000334">
    <property type="protein sequence ID" value="NMO21577.1"/>
    <property type="molecule type" value="Genomic_DNA"/>
</dbReference>
<dbReference type="Gene3D" id="2.130.10.130">
    <property type="entry name" value="Integrin alpha, N-terminal"/>
    <property type="match status" value="4"/>
</dbReference>
<proteinExistence type="predicted"/>
<evidence type="ECO:0000313" key="3">
    <source>
        <dbReference type="EMBL" id="NMO21577.1"/>
    </source>
</evidence>
<feature type="region of interest" description="Disordered" evidence="2">
    <location>
        <begin position="14"/>
        <end position="68"/>
    </location>
</feature>
<evidence type="ECO:0000313" key="4">
    <source>
        <dbReference type="Proteomes" id="UP000518300"/>
    </source>
</evidence>
<dbReference type="AlphaFoldDB" id="A0A848LU94"/>
<reference evidence="3 4" key="1">
    <citation type="submission" date="2020-04" db="EMBL/GenBank/DDBJ databases">
        <title>Draft genome of Pyxidicoccus fallax type strain.</title>
        <authorList>
            <person name="Whitworth D.E."/>
        </authorList>
    </citation>
    <scope>NUCLEOTIDE SEQUENCE [LARGE SCALE GENOMIC DNA]</scope>
    <source>
        <strain evidence="3 4">DSM 14698</strain>
    </source>
</reference>
<name>A0A848LU94_9BACT</name>
<dbReference type="PANTHER" id="PTHR46580:SF4">
    <property type="entry name" value="ATP_GTP-BINDING PROTEIN"/>
    <property type="match status" value="1"/>
</dbReference>
<evidence type="ECO:0000256" key="2">
    <source>
        <dbReference type="SAM" id="MobiDB-lite"/>
    </source>
</evidence>
<comment type="caution">
    <text evidence="3">The sequence shown here is derived from an EMBL/GenBank/DDBJ whole genome shotgun (WGS) entry which is preliminary data.</text>
</comment>
<dbReference type="Pfam" id="PF13517">
    <property type="entry name" value="FG-GAP_3"/>
    <property type="match status" value="4"/>
</dbReference>
<keyword evidence="4" id="KW-1185">Reference proteome</keyword>
<dbReference type="SUPFAM" id="SSF69318">
    <property type="entry name" value="Integrin alpha N-terminal domain"/>
    <property type="match status" value="3"/>
</dbReference>
<dbReference type="InterPro" id="IPR013517">
    <property type="entry name" value="FG-GAP"/>
</dbReference>
<gene>
    <name evidence="3" type="ORF">HG543_43035</name>
</gene>
<keyword evidence="1" id="KW-0732">Signal</keyword>
<protein>
    <submittedName>
        <fullName evidence="3">VCBS repeat-containing protein</fullName>
    </submittedName>
</protein>
<evidence type="ECO:0000256" key="1">
    <source>
        <dbReference type="ARBA" id="ARBA00022729"/>
    </source>
</evidence>
<dbReference type="Proteomes" id="UP000518300">
    <property type="component" value="Unassembled WGS sequence"/>
</dbReference>
<accession>A0A848LU94</accession>
<sequence length="804" mass="84458">MGWVWLMTGCATEDAPLAGEGTPVLEQHDAPASSPGGSREAATPPVTTDTGAREESAEPSETDVRRSRYLRGTFHAGVAPETLAVGDFNRDGAQDVAVVSVGRSLQSQYRARPGKVSVLLNGGQGALGLPMLQGTLRSTSGQLEAGDLDGDGILDLLAGTRWGAAVLRGQPDGSFQTEDFMLANGVVSSLGILPGTGGAPALGWAVGSHYDGRDFPTGTAAIGFLRPGSGGAFMVTQPTTADGKPLVWMGEEYVVSEVADFNEDGHPDLVMSSSDRPVSLALGSALGPFTFQPVLTTHARALATADFDADGHADILVQDDAALRVYRGDGHGGFTEASATVPPLPVDRFRVVDLNADGAPDLAAVHRGASAVTLWYGQGNGAFRSGGRLAVGREPMDVAVAELDGTGRRELLVAEAGDNTLSVYRLPPPSILEPSTPRACPLRVSAGEAPATPAPLATLATGTRQPNSARGDFDGNGHADIAVVREGGGFTLLLNQGDGNFVTRDVRTDLYMLEMAAGDFNGDGHDDLAAITLDPEDYPYPEYSTLDLLWGNGQGDFPDSTRVSRTGAFGRIHLVAEDLNRDGHLDLVLSVTAYCVPYTRRLLNQGNGQMTGVTLPDLNLEPDDRCSDCFAPAIADFNRDGLPDILYHTVELNLGFTAPDGGNLPVDGFQRNWSHLDYSVGDVDGDGTVDLLTATKGEVDLYVGDGQGTFKAPLRCDVAPAGAVLEARDVNADGIPDLVGVDADARRAVLLLGQGQGTFLPARYYTLAEVPRWVRSMDLLGDARPELVIMTTTGQLTVYPTPEL</sequence>
<dbReference type="InterPro" id="IPR028994">
    <property type="entry name" value="Integrin_alpha_N"/>
</dbReference>
<feature type="compositionally biased region" description="Basic and acidic residues" evidence="2">
    <location>
        <begin position="51"/>
        <end position="66"/>
    </location>
</feature>